<protein>
    <submittedName>
        <fullName evidence="1">Uncharacterized protein</fullName>
    </submittedName>
</protein>
<gene>
    <name evidence="1" type="ORF">EYF80_044958</name>
</gene>
<dbReference type="Proteomes" id="UP000314294">
    <property type="component" value="Unassembled WGS sequence"/>
</dbReference>
<sequence length="81" mass="9123">MLAGAVLALFKTLENAGRRGEGFVLPLLITAGCLTAESQSAHLKYWEYDRLPVHQPAETLWGEGERRFRVASREPRKTLKI</sequence>
<evidence type="ECO:0000313" key="2">
    <source>
        <dbReference type="Proteomes" id="UP000314294"/>
    </source>
</evidence>
<comment type="caution">
    <text evidence="1">The sequence shown here is derived from an EMBL/GenBank/DDBJ whole genome shotgun (WGS) entry which is preliminary data.</text>
</comment>
<evidence type="ECO:0000313" key="1">
    <source>
        <dbReference type="EMBL" id="TNN44840.1"/>
    </source>
</evidence>
<dbReference type="EMBL" id="SRLO01000881">
    <property type="protein sequence ID" value="TNN44840.1"/>
    <property type="molecule type" value="Genomic_DNA"/>
</dbReference>
<accession>A0A4Z2FVD4</accession>
<reference evidence="1 2" key="1">
    <citation type="submission" date="2019-03" db="EMBL/GenBank/DDBJ databases">
        <title>First draft genome of Liparis tanakae, snailfish: a comprehensive survey of snailfish specific genes.</title>
        <authorList>
            <person name="Kim W."/>
            <person name="Song I."/>
            <person name="Jeong J.-H."/>
            <person name="Kim D."/>
            <person name="Kim S."/>
            <person name="Ryu S."/>
            <person name="Song J.Y."/>
            <person name="Lee S.K."/>
        </authorList>
    </citation>
    <scope>NUCLEOTIDE SEQUENCE [LARGE SCALE GENOMIC DNA]</scope>
    <source>
        <tissue evidence="1">Muscle</tissue>
    </source>
</reference>
<name>A0A4Z2FVD4_9TELE</name>
<dbReference type="AlphaFoldDB" id="A0A4Z2FVD4"/>
<keyword evidence="2" id="KW-1185">Reference proteome</keyword>
<organism evidence="1 2">
    <name type="scientific">Liparis tanakae</name>
    <name type="common">Tanaka's snailfish</name>
    <dbReference type="NCBI Taxonomy" id="230148"/>
    <lineage>
        <taxon>Eukaryota</taxon>
        <taxon>Metazoa</taxon>
        <taxon>Chordata</taxon>
        <taxon>Craniata</taxon>
        <taxon>Vertebrata</taxon>
        <taxon>Euteleostomi</taxon>
        <taxon>Actinopterygii</taxon>
        <taxon>Neopterygii</taxon>
        <taxon>Teleostei</taxon>
        <taxon>Neoteleostei</taxon>
        <taxon>Acanthomorphata</taxon>
        <taxon>Eupercaria</taxon>
        <taxon>Perciformes</taxon>
        <taxon>Cottioidei</taxon>
        <taxon>Cottales</taxon>
        <taxon>Liparidae</taxon>
        <taxon>Liparis</taxon>
    </lineage>
</organism>
<proteinExistence type="predicted"/>